<dbReference type="AlphaFoldDB" id="A0A426QDW9"/>
<evidence type="ECO:0000256" key="6">
    <source>
        <dbReference type="ARBA" id="ARBA00022438"/>
    </source>
</evidence>
<feature type="domain" description="Peptidase M1 alanyl aminopeptidase C-terminal" evidence="16">
    <location>
        <begin position="561"/>
        <end position="880"/>
    </location>
</feature>
<evidence type="ECO:0000256" key="3">
    <source>
        <dbReference type="ARBA" id="ARBA00010136"/>
    </source>
</evidence>
<dbReference type="CDD" id="cd09600">
    <property type="entry name" value="M1_APN"/>
    <property type="match status" value="1"/>
</dbReference>
<dbReference type="SUPFAM" id="SSF55486">
    <property type="entry name" value="Metalloproteases ('zincins'), catalytic domain"/>
    <property type="match status" value="1"/>
</dbReference>
<evidence type="ECO:0000256" key="9">
    <source>
        <dbReference type="ARBA" id="ARBA00022801"/>
    </source>
</evidence>
<feature type="domain" description="Peptidase M1 alanyl aminopeptidase Ig-like fold" evidence="15">
    <location>
        <begin position="453"/>
        <end position="556"/>
    </location>
</feature>
<dbReference type="InterPro" id="IPR024601">
    <property type="entry name" value="Peptidase_M1_pepN_C"/>
</dbReference>
<evidence type="ECO:0000259" key="16">
    <source>
        <dbReference type="Pfam" id="PF17432"/>
    </source>
</evidence>
<reference evidence="18 19" key="1">
    <citation type="journal article" date="2010" name="Int. J. Syst. Evol. Microbiol.">
        <title>Thiohalobacter thiocyanaticus gen. nov., sp. nov., a moderately halophilic, sulfur-oxidizing gammaproteobacterium from hypersaline lakes, that utilizes thiocyanate.</title>
        <authorList>
            <person name="Sorokin D.Y."/>
            <person name="Kovaleva O.L."/>
            <person name="Tourova T.P."/>
            <person name="Muyzer G."/>
        </authorList>
    </citation>
    <scope>NUCLEOTIDE SEQUENCE [LARGE SCALE GENOMIC DNA]</scope>
    <source>
        <strain evidence="18 19">Hrh1</strain>
    </source>
</reference>
<dbReference type="Pfam" id="PF11940">
    <property type="entry name" value="DUF3458"/>
    <property type="match status" value="1"/>
</dbReference>
<keyword evidence="11" id="KW-0482">Metalloprotease</keyword>
<dbReference type="GO" id="GO:0006508">
    <property type="term" value="P:proteolysis"/>
    <property type="evidence" value="ECO:0007669"/>
    <property type="project" value="UniProtKB-UniRule"/>
</dbReference>
<keyword evidence="10" id="KW-0862">Zinc</keyword>
<dbReference type="Gene3D" id="1.10.390.10">
    <property type="entry name" value="Neutral Protease Domain 2"/>
    <property type="match status" value="1"/>
</dbReference>
<accession>A0A426QDW9</accession>
<feature type="domain" description="Peptidase M1 membrane alanine aminopeptidase" evidence="14">
    <location>
        <begin position="235"/>
        <end position="445"/>
    </location>
</feature>
<dbReference type="InterPro" id="IPR038438">
    <property type="entry name" value="PepN_Ig-like_sf"/>
</dbReference>
<dbReference type="FunFam" id="3.30.2010.30:FF:000002">
    <property type="entry name" value="Putative aminopeptidase N"/>
    <property type="match status" value="1"/>
</dbReference>
<dbReference type="EMBL" id="QZMU01000002">
    <property type="protein sequence ID" value="RRQ19965.1"/>
    <property type="molecule type" value="Genomic_DNA"/>
</dbReference>
<dbReference type="Pfam" id="PF01433">
    <property type="entry name" value="Peptidase_M1"/>
    <property type="match status" value="1"/>
</dbReference>
<evidence type="ECO:0000256" key="4">
    <source>
        <dbReference type="ARBA" id="ARBA00012564"/>
    </source>
</evidence>
<dbReference type="Gene3D" id="2.60.40.1730">
    <property type="entry name" value="tricorn interacting facor f3 domain"/>
    <property type="match status" value="1"/>
</dbReference>
<organism evidence="18 19">
    <name type="scientific">Thiohalobacter thiocyanaticus</name>
    <dbReference type="NCBI Taxonomy" id="585455"/>
    <lineage>
        <taxon>Bacteria</taxon>
        <taxon>Pseudomonadati</taxon>
        <taxon>Pseudomonadota</taxon>
        <taxon>Gammaproteobacteria</taxon>
        <taxon>Thiohalobacterales</taxon>
        <taxon>Thiohalobacteraceae</taxon>
        <taxon>Thiohalobacter</taxon>
    </lineage>
</organism>
<dbReference type="GO" id="GO:0008237">
    <property type="term" value="F:metallopeptidase activity"/>
    <property type="evidence" value="ECO:0007669"/>
    <property type="project" value="UniProtKB-UniRule"/>
</dbReference>
<dbReference type="InterPro" id="IPR037144">
    <property type="entry name" value="Peptidase_M1_pepN_C_sf"/>
</dbReference>
<proteinExistence type="inferred from homology"/>
<evidence type="ECO:0000313" key="18">
    <source>
        <dbReference type="EMBL" id="RRQ19965.1"/>
    </source>
</evidence>
<dbReference type="Pfam" id="PF17432">
    <property type="entry name" value="DUF3458_C"/>
    <property type="match status" value="1"/>
</dbReference>
<evidence type="ECO:0000256" key="12">
    <source>
        <dbReference type="ARBA" id="ARBA00059739"/>
    </source>
</evidence>
<dbReference type="GO" id="GO:0016285">
    <property type="term" value="F:alanyl aminopeptidase activity"/>
    <property type="evidence" value="ECO:0007669"/>
    <property type="project" value="UniProtKB-EC"/>
</dbReference>
<evidence type="ECO:0000313" key="19">
    <source>
        <dbReference type="Proteomes" id="UP000287798"/>
    </source>
</evidence>
<evidence type="ECO:0000259" key="15">
    <source>
        <dbReference type="Pfam" id="PF11940"/>
    </source>
</evidence>
<dbReference type="PANTHER" id="PTHR46322">
    <property type="entry name" value="PUROMYCIN-SENSITIVE AMINOPEPTIDASE"/>
    <property type="match status" value="1"/>
</dbReference>
<comment type="catalytic activity">
    <reaction evidence="1">
        <text>Release of an N-terminal amino acid, Xaa-|-Yaa- from a peptide, amide or arylamide. Xaa is preferably Ala, but may be most amino acids including Pro (slow action). When a terminal hydrophobic residue is followed by a prolyl residue, the two may be released as an intact Xaa-Pro dipeptide.</text>
        <dbReference type="EC" id="3.4.11.2"/>
    </reaction>
</comment>
<evidence type="ECO:0000256" key="11">
    <source>
        <dbReference type="ARBA" id="ARBA00023049"/>
    </source>
</evidence>
<comment type="similarity">
    <text evidence="3">Belongs to the peptidase M1 family.</text>
</comment>
<sequence length="886" mass="99625">MDRKADTPKPVTVYLKDYQPPAWHIEAVELDFDLDPDATRVRSRLHFRRAQETAPGTPLHLDGEALELLGISLDGEPLAADRYRLDEAGLEVRDLPETGLLEIETRIQPAANTELSGLYTSSGNFCTQCEAEGFRRITFYPDRPDVMACFTTTLRADKSACPVLLSNGNPVASGELEDGRHYVTWQDPFPKPCYLFALVAGDLGWIEDRFVTRSGREVDLYIYVQKHNLDKCDHAMASLKRAMKWDEAVYGREYDLDRYMIVAVDDFNMGAMENKGLNIFNSRYVLARPDTATDSDYQNIEGVIGHEYFHNWSGNRVTCRDWFQLSLKEGFTVFRDQEFSADMNSRGVQRITDVNILRTHQFREDAGPMAHPVKPDHYVAIDNFYTVTVYNKGAEVVRMLHTLLGPEAFRRGCDRYFERHDGQAVTTDDFVNALEAANGVSLRQFRCWYDQAGTPELTVERHYDPQACTFALTLRQQCPATPGQSAKQPFHIPVAMGLRDGEGRALPLRLYGEAQAVGESRVLELCQEEETFVFQDIAAEPVPVLLRGFSAPVKLNLDYRDAELALLSAHEDDPFCRWEAGQTLARRLLLTHPPEALTGELIQPLVEACRHTLDDAALDPALRALALTLPGEGYLAEFVDTIEPQQLHGAREALRRALAQALRPEWEACYQALTETGPYSPDAAAAGRRRLRNLCLNYLIACEDEAAYELALGQYRSATNMTDSLAALQALVNSDCPQREAVLEDFYSRWQADTLVVDKWLSLQATAARPDTLDRVQALTGHPAFSLANPNKVYSLLRAFAQGNPVGFHNESGAGYRFIGEQIRTLDARNPQVAARLAAAFTDWRRYNPARQAGMREQLQTMRDAPGVSRDLYEIAERSLGEECTE</sequence>
<dbReference type="InterPro" id="IPR014782">
    <property type="entry name" value="Peptidase_M1_dom"/>
</dbReference>
<feature type="domain" description="Aminopeptidase N-like N-terminal" evidence="17">
    <location>
        <begin position="101"/>
        <end position="195"/>
    </location>
</feature>
<evidence type="ECO:0000256" key="5">
    <source>
        <dbReference type="ARBA" id="ARBA00015611"/>
    </source>
</evidence>
<dbReference type="EC" id="3.4.11.2" evidence="4 13"/>
<evidence type="ECO:0000256" key="13">
    <source>
        <dbReference type="NCBIfam" id="TIGR02414"/>
    </source>
</evidence>
<dbReference type="FunFam" id="1.10.390.10:FF:000002">
    <property type="entry name" value="Aminopeptidase N"/>
    <property type="match status" value="1"/>
</dbReference>
<dbReference type="InterPro" id="IPR012779">
    <property type="entry name" value="Peptidase_M1_pepN"/>
</dbReference>
<dbReference type="InterPro" id="IPR035414">
    <property type="entry name" value="Peptidase_M1_pepN_Ig-like"/>
</dbReference>
<dbReference type="InterPro" id="IPR027268">
    <property type="entry name" value="Peptidase_M4/M1_CTD_sf"/>
</dbReference>
<keyword evidence="9" id="KW-0378">Hydrolase</keyword>
<keyword evidence="19" id="KW-1185">Reference proteome</keyword>
<dbReference type="Proteomes" id="UP000287798">
    <property type="component" value="Unassembled WGS sequence"/>
</dbReference>
<dbReference type="PANTHER" id="PTHR46322:SF1">
    <property type="entry name" value="PUROMYCIN-SENSITIVE AMINOPEPTIDASE"/>
    <property type="match status" value="1"/>
</dbReference>
<evidence type="ECO:0000259" key="17">
    <source>
        <dbReference type="Pfam" id="PF17900"/>
    </source>
</evidence>
<dbReference type="FunFam" id="2.60.40.1840:FF:000001">
    <property type="entry name" value="Aminopeptidase N"/>
    <property type="match status" value="1"/>
</dbReference>
<evidence type="ECO:0000256" key="7">
    <source>
        <dbReference type="ARBA" id="ARBA00022670"/>
    </source>
</evidence>
<dbReference type="Gene3D" id="2.60.40.1840">
    <property type="match status" value="1"/>
</dbReference>
<comment type="function">
    <text evidence="12">Aminopeptidase N is involved in the degradation of intracellular peptides generated by protein breakdown during normal growth as well as in response to nutrient starvation.</text>
</comment>
<comment type="cofactor">
    <cofactor evidence="2">
        <name>Zn(2+)</name>
        <dbReference type="ChEBI" id="CHEBI:29105"/>
    </cofactor>
</comment>
<dbReference type="InterPro" id="IPR001930">
    <property type="entry name" value="Peptidase_M1"/>
</dbReference>
<comment type="caution">
    <text evidence="18">The sequence shown here is derived from an EMBL/GenBank/DDBJ whole genome shotgun (WGS) entry which is preliminary data.</text>
</comment>
<evidence type="ECO:0000256" key="10">
    <source>
        <dbReference type="ARBA" id="ARBA00022833"/>
    </source>
</evidence>
<dbReference type="Pfam" id="PF17900">
    <property type="entry name" value="Peptidase_M1_N"/>
    <property type="match status" value="1"/>
</dbReference>
<evidence type="ECO:0000256" key="1">
    <source>
        <dbReference type="ARBA" id="ARBA00000098"/>
    </source>
</evidence>
<dbReference type="Gene3D" id="3.30.2010.30">
    <property type="match status" value="1"/>
</dbReference>
<dbReference type="InterPro" id="IPR045357">
    <property type="entry name" value="Aminopeptidase_N-like_N"/>
</dbReference>
<dbReference type="SUPFAM" id="SSF63737">
    <property type="entry name" value="Leukotriene A4 hydrolase N-terminal domain"/>
    <property type="match status" value="1"/>
</dbReference>
<dbReference type="OrthoDB" id="100605at2"/>
<evidence type="ECO:0000256" key="2">
    <source>
        <dbReference type="ARBA" id="ARBA00001947"/>
    </source>
</evidence>
<keyword evidence="6 18" id="KW-0031">Aminopeptidase</keyword>
<protein>
    <recommendedName>
        <fullName evidence="5 13">Aminopeptidase N</fullName>
        <ecNumber evidence="4 13">3.4.11.2</ecNumber>
    </recommendedName>
</protein>
<evidence type="ECO:0000256" key="8">
    <source>
        <dbReference type="ARBA" id="ARBA00022723"/>
    </source>
</evidence>
<gene>
    <name evidence="18" type="ORF">D6C00_14485</name>
</gene>
<dbReference type="RefSeq" id="WP_125182529.1">
    <property type="nucleotide sequence ID" value="NZ_QZMU01000002.1"/>
</dbReference>
<dbReference type="FunFam" id="2.60.40.1730:FF:000005">
    <property type="entry name" value="Aminopeptidase N"/>
    <property type="match status" value="1"/>
</dbReference>
<dbReference type="NCBIfam" id="TIGR02414">
    <property type="entry name" value="pepN_proteo"/>
    <property type="match status" value="1"/>
</dbReference>
<dbReference type="PRINTS" id="PR00756">
    <property type="entry name" value="ALADIPTASE"/>
</dbReference>
<name>A0A426QDW9_9GAMM</name>
<keyword evidence="7" id="KW-0645">Protease</keyword>
<dbReference type="InterPro" id="IPR042097">
    <property type="entry name" value="Aminopeptidase_N-like_N_sf"/>
</dbReference>
<evidence type="ECO:0000259" key="14">
    <source>
        <dbReference type="Pfam" id="PF01433"/>
    </source>
</evidence>
<dbReference type="GO" id="GO:0008270">
    <property type="term" value="F:zinc ion binding"/>
    <property type="evidence" value="ECO:0007669"/>
    <property type="project" value="InterPro"/>
</dbReference>
<keyword evidence="8" id="KW-0479">Metal-binding</keyword>
<dbReference type="Gene3D" id="1.25.50.10">
    <property type="entry name" value="Peptidase M1, alanyl aminopeptidase, C-terminal domain"/>
    <property type="match status" value="1"/>
</dbReference>